<dbReference type="Pfam" id="PF01195">
    <property type="entry name" value="Pept_tRNA_hydro"/>
    <property type="match status" value="1"/>
</dbReference>
<protein>
    <recommendedName>
        <fullName evidence="1">peptidyl-tRNA hydrolase</fullName>
        <ecNumber evidence="1">3.1.1.29</ecNumber>
    </recommendedName>
</protein>
<proteinExistence type="inferred from homology"/>
<evidence type="ECO:0000256" key="3">
    <source>
        <dbReference type="ARBA" id="ARBA00022801"/>
    </source>
</evidence>
<evidence type="ECO:0000313" key="7">
    <source>
        <dbReference type="Proteomes" id="UP000838412"/>
    </source>
</evidence>
<sequence length="221" mass="24493">MVMSYHALRQVFSNIRFRLGAPTMPESISISTAVLQNPTRTVIVGLGNYSMPDTRHSVGMRVVDKLAGHYNMNWRRARDCGGDVATATLDNHCVIVLKPRSFMNLNGESVARTVRRFQVKPEDVILVHDDLDKPLGSCVLKEGGSARGHNGVRSVISCLNSTAMRRVRVGIGRPASKENVTSYVLGRFSREEEEEVAPMLDRCVDILVMQLRDKSAVAGRQ</sequence>
<evidence type="ECO:0000256" key="1">
    <source>
        <dbReference type="ARBA" id="ARBA00013260"/>
    </source>
</evidence>
<evidence type="ECO:0000313" key="6">
    <source>
        <dbReference type="EMBL" id="CAH1264215.1"/>
    </source>
</evidence>
<keyword evidence="3" id="KW-0378">Hydrolase</keyword>
<accession>A0A8J9ZVN7</accession>
<dbReference type="EC" id="3.1.1.29" evidence="1"/>
<dbReference type="OMA" id="PNTYMNL"/>
<dbReference type="Gene3D" id="3.40.50.1470">
    <property type="entry name" value="Peptidyl-tRNA hydrolase"/>
    <property type="match status" value="1"/>
</dbReference>
<keyword evidence="4" id="KW-0694">RNA-binding</keyword>
<dbReference type="PROSITE" id="PS01196">
    <property type="entry name" value="PEPT_TRNA_HYDROL_2"/>
    <property type="match status" value="1"/>
</dbReference>
<dbReference type="GO" id="GO:0000049">
    <property type="term" value="F:tRNA binding"/>
    <property type="evidence" value="ECO:0007669"/>
    <property type="project" value="UniProtKB-KW"/>
</dbReference>
<dbReference type="OrthoDB" id="1711136at2759"/>
<evidence type="ECO:0000256" key="4">
    <source>
        <dbReference type="ARBA" id="ARBA00022884"/>
    </source>
</evidence>
<dbReference type="Proteomes" id="UP000838412">
    <property type="component" value="Chromosome 4"/>
</dbReference>
<organism evidence="6 7">
    <name type="scientific">Branchiostoma lanceolatum</name>
    <name type="common">Common lancelet</name>
    <name type="synonym">Amphioxus lanceolatum</name>
    <dbReference type="NCBI Taxonomy" id="7740"/>
    <lineage>
        <taxon>Eukaryota</taxon>
        <taxon>Metazoa</taxon>
        <taxon>Chordata</taxon>
        <taxon>Cephalochordata</taxon>
        <taxon>Leptocardii</taxon>
        <taxon>Amphioxiformes</taxon>
        <taxon>Branchiostomatidae</taxon>
        <taxon>Branchiostoma</taxon>
    </lineage>
</organism>
<keyword evidence="2" id="KW-0820">tRNA-binding</keyword>
<dbReference type="InterPro" id="IPR001328">
    <property type="entry name" value="Pept_tRNA_hydro"/>
</dbReference>
<dbReference type="AlphaFoldDB" id="A0A8J9ZVN7"/>
<dbReference type="HAMAP" id="MF_00083">
    <property type="entry name" value="Pept_tRNA_hydro_bact"/>
    <property type="match status" value="1"/>
</dbReference>
<evidence type="ECO:0000256" key="2">
    <source>
        <dbReference type="ARBA" id="ARBA00022555"/>
    </source>
</evidence>
<evidence type="ECO:0000256" key="5">
    <source>
        <dbReference type="ARBA" id="ARBA00038063"/>
    </source>
</evidence>
<dbReference type="InterPro" id="IPR036416">
    <property type="entry name" value="Pept_tRNA_hydro_sf"/>
</dbReference>
<dbReference type="InterPro" id="IPR018171">
    <property type="entry name" value="Pept_tRNA_hydro_CS"/>
</dbReference>
<gene>
    <name evidence="6" type="primary">PTRH1</name>
    <name evidence="6" type="ORF">BLAG_LOCUS18654</name>
</gene>
<name>A0A8J9ZVN7_BRALA</name>
<dbReference type="GO" id="GO:0004045">
    <property type="term" value="F:peptidyl-tRNA hydrolase activity"/>
    <property type="evidence" value="ECO:0007669"/>
    <property type="project" value="UniProtKB-EC"/>
</dbReference>
<keyword evidence="7" id="KW-1185">Reference proteome</keyword>
<dbReference type="PANTHER" id="PTHR17224">
    <property type="entry name" value="PEPTIDYL-TRNA HYDROLASE"/>
    <property type="match status" value="1"/>
</dbReference>
<dbReference type="CDD" id="cd00462">
    <property type="entry name" value="PTH"/>
    <property type="match status" value="1"/>
</dbReference>
<dbReference type="EMBL" id="OV696689">
    <property type="protein sequence ID" value="CAH1264215.1"/>
    <property type="molecule type" value="Genomic_DNA"/>
</dbReference>
<dbReference type="NCBIfam" id="TIGR00447">
    <property type="entry name" value="pth"/>
    <property type="match status" value="1"/>
</dbReference>
<dbReference type="PANTHER" id="PTHR17224:SF1">
    <property type="entry name" value="PEPTIDYL-TRNA HYDROLASE"/>
    <property type="match status" value="1"/>
</dbReference>
<dbReference type="SUPFAM" id="SSF53178">
    <property type="entry name" value="Peptidyl-tRNA hydrolase-like"/>
    <property type="match status" value="1"/>
</dbReference>
<comment type="similarity">
    <text evidence="5">Belongs to the PTH family.</text>
</comment>
<reference evidence="6" key="1">
    <citation type="submission" date="2022-01" db="EMBL/GenBank/DDBJ databases">
        <authorList>
            <person name="Braso-Vives M."/>
        </authorList>
    </citation>
    <scope>NUCLEOTIDE SEQUENCE</scope>
</reference>